<sequence length="86" mass="9517">METLTSNQAKTQFGDLLLKVQRAPVEISRNGKAVAVMLSIEDYAALETLKLQQLQDKIQHALNDINDGKIHDGEALLQSLLDDNNT</sequence>
<reference evidence="3 4" key="1">
    <citation type="submission" date="2020-08" db="EMBL/GenBank/DDBJ databases">
        <title>Novel species isolated from subtropical streams in China.</title>
        <authorList>
            <person name="Lu H."/>
        </authorList>
    </citation>
    <scope>NUCLEOTIDE SEQUENCE [LARGE SCALE GENOMIC DNA]</scope>
    <source>
        <strain evidence="3 4">LX15W</strain>
    </source>
</reference>
<proteinExistence type="inferred from homology"/>
<evidence type="ECO:0000256" key="2">
    <source>
        <dbReference type="RuleBase" id="RU362080"/>
    </source>
</evidence>
<gene>
    <name evidence="3" type="ORF">H8K55_08155</name>
</gene>
<accession>A0ABR6YAE1</accession>
<comment type="function">
    <text evidence="2">Antitoxin component of a type II toxin-antitoxin (TA) system.</text>
</comment>
<dbReference type="NCBIfam" id="TIGR01552">
    <property type="entry name" value="phd_fam"/>
    <property type="match status" value="1"/>
</dbReference>
<protein>
    <recommendedName>
        <fullName evidence="2">Antitoxin</fullName>
    </recommendedName>
</protein>
<evidence type="ECO:0000313" key="4">
    <source>
        <dbReference type="Proteomes" id="UP000624279"/>
    </source>
</evidence>
<comment type="similarity">
    <text evidence="1 2">Belongs to the phD/YefM antitoxin family.</text>
</comment>
<dbReference type="Proteomes" id="UP000624279">
    <property type="component" value="Unassembled WGS sequence"/>
</dbReference>
<organism evidence="3 4">
    <name type="scientific">Undibacterium flavidum</name>
    <dbReference type="NCBI Taxonomy" id="2762297"/>
    <lineage>
        <taxon>Bacteria</taxon>
        <taxon>Pseudomonadati</taxon>
        <taxon>Pseudomonadota</taxon>
        <taxon>Betaproteobacteria</taxon>
        <taxon>Burkholderiales</taxon>
        <taxon>Oxalobacteraceae</taxon>
        <taxon>Undibacterium</taxon>
    </lineage>
</organism>
<keyword evidence="4" id="KW-1185">Reference proteome</keyword>
<dbReference type="Pfam" id="PF02604">
    <property type="entry name" value="PhdYeFM_antitox"/>
    <property type="match status" value="1"/>
</dbReference>
<evidence type="ECO:0000313" key="3">
    <source>
        <dbReference type="EMBL" id="MBC3873556.1"/>
    </source>
</evidence>
<dbReference type="InterPro" id="IPR006442">
    <property type="entry name" value="Antitoxin_Phd/YefM"/>
</dbReference>
<name>A0ABR6YAE1_9BURK</name>
<dbReference type="SUPFAM" id="SSF143120">
    <property type="entry name" value="YefM-like"/>
    <property type="match status" value="1"/>
</dbReference>
<comment type="caution">
    <text evidence="3">The sequence shown here is derived from an EMBL/GenBank/DDBJ whole genome shotgun (WGS) entry which is preliminary data.</text>
</comment>
<dbReference type="RefSeq" id="WP_186941584.1">
    <property type="nucleotide sequence ID" value="NZ_JACOGA010000006.1"/>
</dbReference>
<dbReference type="InterPro" id="IPR036165">
    <property type="entry name" value="YefM-like_sf"/>
</dbReference>
<dbReference type="Gene3D" id="3.40.1620.10">
    <property type="entry name" value="YefM-like domain"/>
    <property type="match status" value="1"/>
</dbReference>
<dbReference type="EMBL" id="JACOGA010000006">
    <property type="protein sequence ID" value="MBC3873556.1"/>
    <property type="molecule type" value="Genomic_DNA"/>
</dbReference>
<evidence type="ECO:0000256" key="1">
    <source>
        <dbReference type="ARBA" id="ARBA00009981"/>
    </source>
</evidence>